<keyword evidence="3" id="KW-1185">Reference proteome</keyword>
<feature type="compositionally biased region" description="Basic and acidic residues" evidence="1">
    <location>
        <begin position="647"/>
        <end position="669"/>
    </location>
</feature>
<proteinExistence type="predicted"/>
<dbReference type="AlphaFoldDB" id="A0A0R3PAB8"/>
<gene>
    <name evidence="2" type="ORF">ACOC_LOCUS469</name>
</gene>
<accession>A0A0R3PAB8</accession>
<dbReference type="OrthoDB" id="5841829at2759"/>
<feature type="compositionally biased region" description="Basic and acidic residues" evidence="1">
    <location>
        <begin position="480"/>
        <end position="495"/>
    </location>
</feature>
<feature type="region of interest" description="Disordered" evidence="1">
    <location>
        <begin position="399"/>
        <end position="530"/>
    </location>
</feature>
<dbReference type="Proteomes" id="UP000267027">
    <property type="component" value="Unassembled WGS sequence"/>
</dbReference>
<feature type="compositionally biased region" description="Basic and acidic residues" evidence="1">
    <location>
        <begin position="399"/>
        <end position="410"/>
    </location>
</feature>
<feature type="region of interest" description="Disordered" evidence="1">
    <location>
        <begin position="647"/>
        <end position="680"/>
    </location>
</feature>
<evidence type="ECO:0000313" key="4">
    <source>
        <dbReference type="WBParaSite" id="ACOC_0000046801-mRNA-1"/>
    </source>
</evidence>
<feature type="region of interest" description="Disordered" evidence="1">
    <location>
        <begin position="351"/>
        <end position="384"/>
    </location>
</feature>
<feature type="compositionally biased region" description="Basic residues" evidence="1">
    <location>
        <begin position="719"/>
        <end position="729"/>
    </location>
</feature>
<evidence type="ECO:0000313" key="2">
    <source>
        <dbReference type="EMBL" id="VDM52054.1"/>
    </source>
</evidence>
<feature type="region of interest" description="Disordered" evidence="1">
    <location>
        <begin position="706"/>
        <end position="729"/>
    </location>
</feature>
<feature type="compositionally biased region" description="Basic and acidic residues" evidence="1">
    <location>
        <begin position="504"/>
        <end position="524"/>
    </location>
</feature>
<dbReference type="WBParaSite" id="ACOC_0000046801-mRNA-1">
    <property type="protein sequence ID" value="ACOC_0000046801-mRNA-1"/>
    <property type="gene ID" value="ACOC_0000046801"/>
</dbReference>
<reference evidence="2 3" key="2">
    <citation type="submission" date="2018-11" db="EMBL/GenBank/DDBJ databases">
        <authorList>
            <consortium name="Pathogen Informatics"/>
        </authorList>
    </citation>
    <scope>NUCLEOTIDE SEQUENCE [LARGE SCALE GENOMIC DNA]</scope>
    <source>
        <strain evidence="2 3">Costa Rica</strain>
    </source>
</reference>
<organism evidence="4">
    <name type="scientific">Angiostrongylus costaricensis</name>
    <name type="common">Nematode worm</name>
    <dbReference type="NCBI Taxonomy" id="334426"/>
    <lineage>
        <taxon>Eukaryota</taxon>
        <taxon>Metazoa</taxon>
        <taxon>Ecdysozoa</taxon>
        <taxon>Nematoda</taxon>
        <taxon>Chromadorea</taxon>
        <taxon>Rhabditida</taxon>
        <taxon>Rhabditina</taxon>
        <taxon>Rhabditomorpha</taxon>
        <taxon>Strongyloidea</taxon>
        <taxon>Metastrongylidae</taxon>
        <taxon>Angiostrongylus</taxon>
    </lineage>
</organism>
<sequence>MVDKIMEDIVEQGGINTASPPIEEQNKVNKKQACKYRKSCYETGIKPVVDDNSIFNFRHWWPEKNGGDKDKEDEVKLYNENENLPLLKLRCKYRRSCYQEHGIPFKDKFEEERKKPVLAYKTVPLQHGKKKTLKEIAAEALKKVEESIEKAAKRPLVKIVEKQMTAMEEKLSEKLHCKYRKSCYETGEIPHIEENWSLPLPIKIFSTESVDSENNQINFDELEQLEKKLYCKYRKSCYETGVKPDVEPEIFINTLKDLTTIYQQVETRKPSLQEKCKYRKSCYETGIVPDINPKLEAVISKEVSSVIPTNTQDLRLLCKYRKSCYAEVHSSATVETIKLLRKRRQIEKELRRRKAARMKPHRKLRGEVQLGHHRKAVGKKTLDESIDDVKERNVKPLKISDKRKARKQEEGEQEEDVEIKERPDSESKKGKVKKSKPQIKQSDQPLATKSKEASPVKKERKGKKVKLEKEASTATPTMGSKEETDVTDFSKKEAKPAIPSPLKTELHVPEEQDTERESIGDDKKGKRFGKAVQTMSKLIEEMQQQQEQQKRKEFCKYRKSCYETGKRPEIKQSFYNLLEMFKDHVDRETDEAHVKPKTETEKKLDCKYRKTCYRTGEYPGTHEVKSGEVKSIHLDTKASHSIKAEEGFKYDAKSNDSARISPKEPRFHTEQQTQSDSVNMIGLERYKRSGKCSPYYYSCREILGLPPKERAPIGPNGRRLCRKKPLSSA</sequence>
<dbReference type="EMBL" id="UYYA01000046">
    <property type="protein sequence ID" value="VDM52054.1"/>
    <property type="molecule type" value="Genomic_DNA"/>
</dbReference>
<reference evidence="4" key="1">
    <citation type="submission" date="2017-02" db="UniProtKB">
        <authorList>
            <consortium name="WormBaseParasite"/>
        </authorList>
    </citation>
    <scope>IDENTIFICATION</scope>
</reference>
<protein>
    <submittedName>
        <fullName evidence="4">AT-rich interactive domain-containing protein 5B</fullName>
    </submittedName>
</protein>
<evidence type="ECO:0000256" key="1">
    <source>
        <dbReference type="SAM" id="MobiDB-lite"/>
    </source>
</evidence>
<evidence type="ECO:0000313" key="3">
    <source>
        <dbReference type="Proteomes" id="UP000267027"/>
    </source>
</evidence>
<feature type="compositionally biased region" description="Basic residues" evidence="1">
    <location>
        <begin position="351"/>
        <end position="364"/>
    </location>
</feature>
<name>A0A0R3PAB8_ANGCS</name>
<dbReference type="OMA" id="IRCKYRK"/>
<feature type="compositionally biased region" description="Basic and acidic residues" evidence="1">
    <location>
        <begin position="419"/>
        <end position="429"/>
    </location>
</feature>